<feature type="region of interest" description="Disordered" evidence="1">
    <location>
        <begin position="45"/>
        <end position="89"/>
    </location>
</feature>
<dbReference type="EMBL" id="MCFE01000190">
    <property type="protein sequence ID" value="ORX94978.1"/>
    <property type="molecule type" value="Genomic_DNA"/>
</dbReference>
<reference evidence="2 3" key="1">
    <citation type="submission" date="2016-07" db="EMBL/GenBank/DDBJ databases">
        <title>Pervasive Adenine N6-methylation of Active Genes in Fungi.</title>
        <authorList>
            <consortium name="DOE Joint Genome Institute"/>
            <person name="Mondo S.J."/>
            <person name="Dannebaum R.O."/>
            <person name="Kuo R.C."/>
            <person name="Labutti K."/>
            <person name="Haridas S."/>
            <person name="Kuo A."/>
            <person name="Salamov A."/>
            <person name="Ahrendt S.R."/>
            <person name="Lipzen A."/>
            <person name="Sullivan W."/>
            <person name="Andreopoulos W.B."/>
            <person name="Clum A."/>
            <person name="Lindquist E."/>
            <person name="Daum C."/>
            <person name="Ramamoorthy G.K."/>
            <person name="Gryganskyi A."/>
            <person name="Culley D."/>
            <person name="Magnuson J.K."/>
            <person name="James T.Y."/>
            <person name="O'Malley M.A."/>
            <person name="Stajich J.E."/>
            <person name="Spatafora J.W."/>
            <person name="Visel A."/>
            <person name="Grigoriev I.V."/>
        </authorList>
    </citation>
    <scope>NUCLEOTIDE SEQUENCE [LARGE SCALE GENOMIC DNA]</scope>
    <source>
        <strain evidence="2 3">CBS 931.73</strain>
    </source>
</reference>
<feature type="compositionally biased region" description="Polar residues" evidence="1">
    <location>
        <begin position="187"/>
        <end position="196"/>
    </location>
</feature>
<sequence>MSSRSPPVAKARGNRVTKEKNRDRIMGVGAINIERSKNQKVNTLDRSDISFEEGQSSRITRSMSRAFRENEKKNGENSNDSLRERFPGYTNTGAMARTTVTSKKHTRETFISRHTQVNRLKYKPMVEESSSEDEEIVESTFSTFSSGVSGSPLRKSPIIHKTPKKTPGIGQRLVSSIVTHTPQWIRGSFSTSQPTRTIYRDSPHTNREEAADDEINDDASNTLYMMAGRYHLESGDKAAVNLVKNSDGEVEYGSESSDDSDKEVDAKSWQPGVASFGQHKSVPKPKSNIPVDLGDDMDYDSEQKRDKIYQQVGNTRDQLVDKAYNRAHIAKEELYSHANIAREEIYNQANIAKKGIYNRAHSALNKLDEAKEKIYSQARDVQDQVASKAYDARNRIVNKAQDTWEKGYQIIDRVKAKIPQPTDISRPSFEFNHPEEEADQIVEDDKSTDAVVSPEVAEPYVDSHKPDPKSPSVEEVEAKKIGVPRLARVFMAKGRLHNVPTAVDLHAFFAST</sequence>
<dbReference type="AlphaFoldDB" id="A0A1Y1YAH0"/>
<name>A0A1Y1YAH0_9FUNG</name>
<dbReference type="Proteomes" id="UP000193498">
    <property type="component" value="Unassembled WGS sequence"/>
</dbReference>
<feature type="compositionally biased region" description="Basic and acidic residues" evidence="1">
    <location>
        <begin position="66"/>
        <end position="86"/>
    </location>
</feature>
<feature type="compositionally biased region" description="Basic and acidic residues" evidence="1">
    <location>
        <begin position="198"/>
        <end position="209"/>
    </location>
</feature>
<organism evidence="2 3">
    <name type="scientific">Basidiobolus meristosporus CBS 931.73</name>
    <dbReference type="NCBI Taxonomy" id="1314790"/>
    <lineage>
        <taxon>Eukaryota</taxon>
        <taxon>Fungi</taxon>
        <taxon>Fungi incertae sedis</taxon>
        <taxon>Zoopagomycota</taxon>
        <taxon>Entomophthoromycotina</taxon>
        <taxon>Basidiobolomycetes</taxon>
        <taxon>Basidiobolales</taxon>
        <taxon>Basidiobolaceae</taxon>
        <taxon>Basidiobolus</taxon>
    </lineage>
</organism>
<keyword evidence="3" id="KW-1185">Reference proteome</keyword>
<evidence type="ECO:0000256" key="1">
    <source>
        <dbReference type="SAM" id="MobiDB-lite"/>
    </source>
</evidence>
<comment type="caution">
    <text evidence="2">The sequence shown here is derived from an EMBL/GenBank/DDBJ whole genome shotgun (WGS) entry which is preliminary data.</text>
</comment>
<feature type="region of interest" description="Disordered" evidence="1">
    <location>
        <begin position="187"/>
        <end position="210"/>
    </location>
</feature>
<evidence type="ECO:0000313" key="3">
    <source>
        <dbReference type="Proteomes" id="UP000193498"/>
    </source>
</evidence>
<feature type="region of interest" description="Disordered" evidence="1">
    <location>
        <begin position="457"/>
        <end position="476"/>
    </location>
</feature>
<feature type="compositionally biased region" description="Polar residues" evidence="1">
    <location>
        <begin position="53"/>
        <end position="63"/>
    </location>
</feature>
<proteinExistence type="predicted"/>
<accession>A0A1Y1YAH0</accession>
<dbReference type="InParanoid" id="A0A1Y1YAH0"/>
<feature type="region of interest" description="Disordered" evidence="1">
    <location>
        <begin position="273"/>
        <end position="299"/>
    </location>
</feature>
<gene>
    <name evidence="2" type="ORF">K493DRAFT_352002</name>
</gene>
<feature type="region of interest" description="Disordered" evidence="1">
    <location>
        <begin position="1"/>
        <end position="24"/>
    </location>
</feature>
<evidence type="ECO:0000313" key="2">
    <source>
        <dbReference type="EMBL" id="ORX94978.1"/>
    </source>
</evidence>
<protein>
    <submittedName>
        <fullName evidence="2">Uncharacterized protein</fullName>
    </submittedName>
</protein>